<organism evidence="12 13">
    <name type="scientific">Eimeria acervulina</name>
    <name type="common">Coccidian parasite</name>
    <dbReference type="NCBI Taxonomy" id="5801"/>
    <lineage>
        <taxon>Eukaryota</taxon>
        <taxon>Sar</taxon>
        <taxon>Alveolata</taxon>
        <taxon>Apicomplexa</taxon>
        <taxon>Conoidasida</taxon>
        <taxon>Coccidia</taxon>
        <taxon>Eucoccidiorida</taxon>
        <taxon>Eimeriorina</taxon>
        <taxon>Eimeriidae</taxon>
        <taxon>Eimeria</taxon>
    </lineage>
</organism>
<evidence type="ECO:0000256" key="7">
    <source>
        <dbReference type="PROSITE-ProRule" id="PRU01363"/>
    </source>
</evidence>
<evidence type="ECO:0000256" key="5">
    <source>
        <dbReference type="ARBA" id="ARBA00023268"/>
    </source>
</evidence>
<dbReference type="InterPro" id="IPR018201">
    <property type="entry name" value="Ketoacyl_synth_AS"/>
</dbReference>
<dbReference type="RefSeq" id="XP_013246958.1">
    <property type="nucleotide sequence ID" value="XM_013391504.1"/>
</dbReference>
<dbReference type="SMART" id="SM00829">
    <property type="entry name" value="PKS_ER"/>
    <property type="match status" value="1"/>
</dbReference>
<dbReference type="CDD" id="cd05195">
    <property type="entry name" value="enoyl_red"/>
    <property type="match status" value="1"/>
</dbReference>
<keyword evidence="3" id="KW-0808">Transferase</keyword>
<evidence type="ECO:0000256" key="3">
    <source>
        <dbReference type="ARBA" id="ARBA00022679"/>
    </source>
</evidence>
<keyword evidence="2" id="KW-0597">Phosphoprotein</keyword>
<dbReference type="InterPro" id="IPR011032">
    <property type="entry name" value="GroES-like_sf"/>
</dbReference>
<dbReference type="PROSITE" id="PS00012">
    <property type="entry name" value="PHOSPHOPANTETHEINE"/>
    <property type="match status" value="1"/>
</dbReference>
<reference evidence="12" key="1">
    <citation type="submission" date="2013-10" db="EMBL/GenBank/DDBJ databases">
        <title>Genomic analysis of the causative agents of coccidiosis in chickens.</title>
        <authorList>
            <person name="Reid A.J."/>
            <person name="Blake D."/>
            <person name="Billington K."/>
            <person name="Browne H."/>
            <person name="Dunn M."/>
            <person name="Hung S."/>
            <person name="Kawahara F."/>
            <person name="Miranda-Saavedra D."/>
            <person name="Mourier T."/>
            <person name="Nagra H."/>
            <person name="Otto T.D."/>
            <person name="Rawlings N."/>
            <person name="Sanchez A."/>
            <person name="Sanders M."/>
            <person name="Subramaniam C."/>
            <person name="Tay Y."/>
            <person name="Dear P."/>
            <person name="Doerig C."/>
            <person name="Gruber A."/>
            <person name="Parkinson J."/>
            <person name="Shirley M."/>
            <person name="Wan K.L."/>
            <person name="Berriman M."/>
            <person name="Tomley F."/>
            <person name="Pain A."/>
        </authorList>
    </citation>
    <scope>NUCLEOTIDE SEQUENCE</scope>
    <source>
        <strain evidence="12">Houghton</strain>
    </source>
</reference>
<dbReference type="InterPro" id="IPR045851">
    <property type="entry name" value="AMP-bd_C_sf"/>
</dbReference>
<dbReference type="GO" id="GO:0016491">
    <property type="term" value="F:oxidoreductase activity"/>
    <property type="evidence" value="ECO:0007669"/>
    <property type="project" value="InterPro"/>
</dbReference>
<reference evidence="12" key="2">
    <citation type="submission" date="2013-10" db="EMBL/GenBank/DDBJ databases">
        <authorList>
            <person name="Aslett M."/>
        </authorList>
    </citation>
    <scope>NUCLEOTIDE SEQUENCE</scope>
    <source>
        <strain evidence="12">Houghton</strain>
    </source>
</reference>
<dbReference type="GO" id="GO:0044550">
    <property type="term" value="P:secondary metabolite biosynthetic process"/>
    <property type="evidence" value="ECO:0007669"/>
    <property type="project" value="UniProtKB-ARBA"/>
</dbReference>
<dbReference type="InterPro" id="IPR009081">
    <property type="entry name" value="PP-bd_ACP"/>
</dbReference>
<dbReference type="SUPFAM" id="SSF53901">
    <property type="entry name" value="Thiolase-like"/>
    <property type="match status" value="1"/>
</dbReference>
<evidence type="ECO:0000259" key="11">
    <source>
        <dbReference type="PROSITE" id="PS52019"/>
    </source>
</evidence>
<dbReference type="Gene3D" id="3.40.50.12780">
    <property type="entry name" value="N-terminal domain of ligase-like"/>
    <property type="match status" value="1"/>
</dbReference>
<dbReference type="InterPro" id="IPR049552">
    <property type="entry name" value="PKS_DH_N"/>
</dbReference>
<dbReference type="SUPFAM" id="SSF52151">
    <property type="entry name" value="FabD/lysophospholipase-like"/>
    <property type="match status" value="1"/>
</dbReference>
<dbReference type="Pfam" id="PF00698">
    <property type="entry name" value="Acyl_transf_1"/>
    <property type="match status" value="1"/>
</dbReference>
<dbReference type="Gene3D" id="3.30.300.30">
    <property type="match status" value="1"/>
</dbReference>
<dbReference type="InterPro" id="IPR049900">
    <property type="entry name" value="PKS_mFAS_DH"/>
</dbReference>
<feature type="active site" description="Proton acceptor; for dehydratase activity" evidence="7">
    <location>
        <position position="1664"/>
    </location>
</feature>
<dbReference type="InterPro" id="IPR001227">
    <property type="entry name" value="Ac_transferase_dom_sf"/>
</dbReference>
<feature type="domain" description="PKS/mFAS DH" evidence="11">
    <location>
        <begin position="1633"/>
        <end position="2030"/>
    </location>
</feature>
<dbReference type="InterPro" id="IPR049551">
    <property type="entry name" value="PKS_DH_C"/>
</dbReference>
<accession>U6GWK7</accession>
<dbReference type="SMART" id="SM00825">
    <property type="entry name" value="PKS_KS"/>
    <property type="match status" value="1"/>
</dbReference>
<feature type="non-terminal residue" evidence="12">
    <location>
        <position position="2584"/>
    </location>
</feature>
<dbReference type="Gene3D" id="3.40.50.720">
    <property type="entry name" value="NAD(P)-binding Rossmann-like Domain"/>
    <property type="match status" value="2"/>
</dbReference>
<dbReference type="InterPro" id="IPR016039">
    <property type="entry name" value="Thiolase-like"/>
</dbReference>
<dbReference type="GO" id="GO:0006633">
    <property type="term" value="P:fatty acid biosynthetic process"/>
    <property type="evidence" value="ECO:0007669"/>
    <property type="project" value="InterPro"/>
</dbReference>
<dbReference type="CDD" id="cd05931">
    <property type="entry name" value="FAAL"/>
    <property type="match status" value="1"/>
</dbReference>
<dbReference type="PROSITE" id="PS00606">
    <property type="entry name" value="KS3_1"/>
    <property type="match status" value="1"/>
</dbReference>
<keyword evidence="1" id="KW-0596">Phosphopantetheine</keyword>
<feature type="active site" description="Proton donor; for dehydratase activity" evidence="7">
    <location>
        <position position="1945"/>
    </location>
</feature>
<dbReference type="PROSITE" id="PS52004">
    <property type="entry name" value="KS3_2"/>
    <property type="match status" value="1"/>
</dbReference>
<dbReference type="GeneID" id="25269346"/>
<keyword evidence="5" id="KW-0511">Multifunctional enzyme</keyword>
<keyword evidence="6" id="KW-0012">Acyltransferase</keyword>
<dbReference type="Gene3D" id="3.90.180.10">
    <property type="entry name" value="Medium-chain alcohol dehydrogenases, catalytic domain"/>
    <property type="match status" value="1"/>
</dbReference>
<dbReference type="InterPro" id="IPR040097">
    <property type="entry name" value="FAAL/FAAC"/>
</dbReference>
<dbReference type="InterPro" id="IPR020841">
    <property type="entry name" value="PKS_Beta-ketoAc_synthase_dom"/>
</dbReference>
<dbReference type="Gene3D" id="1.10.1200.10">
    <property type="entry name" value="ACP-like"/>
    <property type="match status" value="1"/>
</dbReference>
<dbReference type="Pfam" id="PF00501">
    <property type="entry name" value="AMP-binding"/>
    <property type="match status" value="1"/>
</dbReference>
<dbReference type="Pfam" id="PF14765">
    <property type="entry name" value="PS-DH"/>
    <property type="match status" value="1"/>
</dbReference>
<evidence type="ECO:0000256" key="1">
    <source>
        <dbReference type="ARBA" id="ARBA00022450"/>
    </source>
</evidence>
<dbReference type="InterPro" id="IPR050091">
    <property type="entry name" value="PKS_NRPS_Biosynth_Enz"/>
</dbReference>
<dbReference type="GO" id="GO:0031177">
    <property type="term" value="F:phosphopantetheine binding"/>
    <property type="evidence" value="ECO:0007669"/>
    <property type="project" value="InterPro"/>
</dbReference>
<proteinExistence type="predicted"/>
<feature type="region of interest" description="Disordered" evidence="8">
    <location>
        <begin position="698"/>
        <end position="724"/>
    </location>
</feature>
<feature type="region of interest" description="C-terminal hotdog fold" evidence="7">
    <location>
        <begin position="1882"/>
        <end position="2030"/>
    </location>
</feature>
<dbReference type="Pfam" id="PF00109">
    <property type="entry name" value="ketoacyl-synt"/>
    <property type="match status" value="1"/>
</dbReference>
<feature type="domain" description="Carrier" evidence="9">
    <location>
        <begin position="726"/>
        <end position="803"/>
    </location>
</feature>
<keyword evidence="13" id="KW-1185">Reference proteome</keyword>
<evidence type="ECO:0000256" key="8">
    <source>
        <dbReference type="SAM" id="MobiDB-lite"/>
    </source>
</evidence>
<dbReference type="GO" id="GO:0004312">
    <property type="term" value="F:fatty acid synthase activity"/>
    <property type="evidence" value="ECO:0007669"/>
    <property type="project" value="TreeGrafter"/>
</dbReference>
<dbReference type="Gene3D" id="3.40.47.10">
    <property type="match status" value="1"/>
</dbReference>
<dbReference type="EMBL" id="HG673556">
    <property type="protein sequence ID" value="CDI83992.1"/>
    <property type="molecule type" value="Genomic_DNA"/>
</dbReference>
<dbReference type="SUPFAM" id="SSF56801">
    <property type="entry name" value="Acetyl-CoA synthetase-like"/>
    <property type="match status" value="1"/>
</dbReference>
<dbReference type="InterPro" id="IPR014031">
    <property type="entry name" value="Ketoacyl_synth_C"/>
</dbReference>
<gene>
    <name evidence="12" type="ORF">EAH_00012760</name>
</gene>
<dbReference type="GO" id="GO:0004315">
    <property type="term" value="F:3-oxoacyl-[acyl-carrier-protein] synthase activity"/>
    <property type="evidence" value="ECO:0007669"/>
    <property type="project" value="InterPro"/>
</dbReference>
<dbReference type="Gene3D" id="3.10.129.110">
    <property type="entry name" value="Polyketide synthase dehydratase"/>
    <property type="match status" value="1"/>
</dbReference>
<keyword evidence="4" id="KW-0677">Repeat</keyword>
<dbReference type="Gene3D" id="3.40.366.10">
    <property type="entry name" value="Malonyl-Coenzyme A Acyl Carrier Protein, domain 2"/>
    <property type="match status" value="1"/>
</dbReference>
<dbReference type="Pfam" id="PF00107">
    <property type="entry name" value="ADH_zinc_N"/>
    <property type="match status" value="1"/>
</dbReference>
<dbReference type="CDD" id="cd00833">
    <property type="entry name" value="PKS"/>
    <property type="match status" value="1"/>
</dbReference>
<dbReference type="Pfam" id="PF21089">
    <property type="entry name" value="PKS_DH_N"/>
    <property type="match status" value="1"/>
</dbReference>
<dbReference type="InterPro" id="IPR020806">
    <property type="entry name" value="PKS_PP-bd"/>
</dbReference>
<dbReference type="SUPFAM" id="SSF50129">
    <property type="entry name" value="GroES-like"/>
    <property type="match status" value="1"/>
</dbReference>
<dbReference type="OMA" id="KMRGGEF"/>
<dbReference type="SMART" id="SM00826">
    <property type="entry name" value="PKS_DH"/>
    <property type="match status" value="1"/>
</dbReference>
<dbReference type="OrthoDB" id="16262at2759"/>
<feature type="compositionally biased region" description="Basic and acidic residues" evidence="8">
    <location>
        <begin position="1744"/>
        <end position="1756"/>
    </location>
</feature>
<dbReference type="InterPro" id="IPR000873">
    <property type="entry name" value="AMP-dep_synth/lig_dom"/>
</dbReference>
<dbReference type="InterPro" id="IPR014030">
    <property type="entry name" value="Ketoacyl_synth_N"/>
</dbReference>
<feature type="compositionally biased region" description="Basic and acidic residues" evidence="8">
    <location>
        <begin position="712"/>
        <end position="724"/>
    </location>
</feature>
<dbReference type="Pfam" id="PF08240">
    <property type="entry name" value="ADH_N"/>
    <property type="match status" value="1"/>
</dbReference>
<feature type="region of interest" description="Disordered" evidence="8">
    <location>
        <begin position="1"/>
        <end position="31"/>
    </location>
</feature>
<dbReference type="PANTHER" id="PTHR43775:SF37">
    <property type="entry name" value="SI:DKEY-61P9.11"/>
    <property type="match status" value="1"/>
</dbReference>
<feature type="region of interest" description="N-terminal hotdog fold" evidence="7">
    <location>
        <begin position="1633"/>
        <end position="1867"/>
    </location>
</feature>
<name>U6GWK7_EIMAC</name>
<dbReference type="Pfam" id="PF00550">
    <property type="entry name" value="PP-binding"/>
    <property type="match status" value="1"/>
</dbReference>
<dbReference type="Gene3D" id="3.10.129.10">
    <property type="entry name" value="Hotdog Thioesterase"/>
    <property type="match status" value="1"/>
</dbReference>
<dbReference type="InterPro" id="IPR042104">
    <property type="entry name" value="PKS_dehydratase_sf"/>
</dbReference>
<evidence type="ECO:0000256" key="6">
    <source>
        <dbReference type="ARBA" id="ARBA00023315"/>
    </source>
</evidence>
<dbReference type="InterPro" id="IPR006162">
    <property type="entry name" value="Ppantetheine_attach_site"/>
</dbReference>
<sequence length="2584" mass="281924">MVEVKGKLAESSTATQSDTSETTSPSNRPMSPPIQALWKKLCGNPFATTFDKWAKEIPDEEAVVWLNGEGDVAEIRTYKQLVDQIYELAGFLREIGIKQNDRLILCYPPGIDFIVAFYSCIISGIAAVPVYPPDPTKGMTDIPRFCDIGDGAGTKKALTSTTYRRVAAAMSVVSREKRWKEIEWICTDSIKKSSAPVARSHIALDPHSIAFLQFTSGSTSEPKGVMVTHASLLHNMHLCWHSFEFPTHLETKDPNEHFSSRNYDFFDLEDFWKRRHALSVARRGHRVRAFSWLPVYHDMGLIGFVCCPMFCGAALYQMSPIDFIRRPWVWLKALSQYECVCSAAPNFAFALVTRKMPDNVYNQLDLSHVTGILSGAEPVRRQTVEQFVEKFASKGIQPRTVAPAYGLAEHTLIVTGKGDWKSSASVLYVDAVKLRAERIVEVFTPEEAAAKPPGEVQDVVSCGFPFQGVTVKIMDPETNRELPDRHVGEIVAFSESVALGYFNKPEQTESTFRVSVKDEQGNSTPATGLRTGDCGFMHKGELYVTGRFKDIIIIRGRNYYPSDIEEAVLEVPQVRPGCVAAFAIEADSNEVLGLAAELRVEDGLRGVWARVRRQLFDRSSYDQIVKNICKAIASSTGLVVQRVWLLRPRSLPKTSSGKLRRSLARDKLLEGKLDGVIHTYTHHTHQAEGLPGAARGISHAPSKHTLHQSSEPAHKGHEESAPTHEAVVKSVREAVIDAAKNVLGEVDELPDMQAPLHELGVDSIAAVELAELVSEKLNIDIEPTLMFNYPTMEDIIDFLVREIEGKGGEDALTVNTNTSEVTMAVVGAACNLPGGSTSLSSFWDALMCGVDAMVEVPRSRWDVEDYFDPDPDAEGKMYIREGGFIENAEFFDASFFRISLAEASSMDPQQRLLLEVGYEALHDSGFDKDTLLRANIGTFVGCCCNEWQQTCAQMGLGISSFTATSHAPSILSNRLSYTLGMLGPSLTVDTACSSSLVALHLAIQELKAGSCNSALVAGVNLMLSPNVTVAFCKARMMAPDARCKTFDASANGYVRGEGLGAIVIKPQTEAMKDNSRILCIVRGTAINHGGRAASLTAPSGPSQERIIRTALRNAGVSPDEVLFVETHGTGTSLGDPIEIGALKAVFRSSRDSPLLLGAVKTNIGHLEGAAGIAGFLKAALALRHEQIPPNLHFKTWNPHIDLKGAKFVCPVVALPITPATGKQRIGGVSSFGFGGANAHVVLQEAPHPCVGRRPCKAQKPTLVCFMFGCQGVEGLHKCRVLYESDPAFAKALNDCGDILKRLVSVPLLSILFSEKDPPKATERGHSQQTQHWLRQTRFADPALFAFEYAIGSSLIAQGVKPDAVMGVGVGEFVAAAIAGVMSLEDGLRVACQRAKLVETFLPADTVAVACRVGEKDVEMAISEAGGAAGSTSSVAMSLVYGQKQLVLTGVQSELESVLMKLDIAGRFKYLPDRLGFSSPLLSDVVTPLARIIGGVKLSRPTVKMICPTTGEFCDEQVLSAHYWTRHLIRTVRLDQCISNLVSAGCKLLVEINGRAALIRMGQQSVDEMAKDVEWVFAFPAAEEEASDRQTSPVQKCLNVIDRVGEQLEMEHGLHGQDELLYHRKPIPWVQIPHPFVGKHRELGDGGSIFETSFPRRAVPLFADHMVNGKAMMPGMGMAEIIASAAFALDLKTPSGAVALENAFFERPMLIGSQRVTYEFNTRAGNRSCGRLSPRTVRTPRRVNDAYVRRPRADSESRGFSTPGLASPSLAPSAWLVSPVSSKESTPKLASSDPRSKDMRLKAELEEVTQSLLSNRWGFPDDQVVPQDVEMTIRCHVMKNLGVELSSVWDDETNVHCSARVVLRDQNKEEALPSLKDLQARCNQPVSVSQLYETLFDLGLQYGPRFRSVNSISRSESEALARLMLPEGCKQDSFESGFLVHPALLDGALHVAASLIGRHASGTHVSMVPVGAGSIWLRKLEIKAGCWAHVELLECRSRSAVVNVRIFDDNWQVVASLEKVALRNVDIGGSVGASIPRDLIWKVRWEKRAELTSQVQDHAATTKGPVLVLGGSLQLMEALSHALGGEGYGRVLSIEDIPSTRAKVQDLLSSGNWRAIAFVEALTADEYAFLDIPHAAIRLLQAYASLLNNGVPVPPMWFFTKDIMEPTEEEKIPPQPDLPAHAGLWGLAKAARLEIEVSTGSTTQIGCLDIAPLEKDDDVAKAVVTFLRSSMATSDENELVLRGNTLYAARIEKSDLAVRGALELYMPERGAISNLVVRPQAFAARVPPEHNQVEVRVRAVGLNFRDVLNVMDLYPGDPGPPGADFSGTVVAVGDEVEHVRVGDRVYGIAPGALRTYATTDADLVRRAPDSLGFEESAALPVVAVTVEYALGDRAQVKAGDKVLIHTATGGVGLIAIQHCQKVGATVYATCSGGVKEEHLKSAGIQYITTSRDSKTFAKEMREFLGPDGHIDVVLNTLVEDYIPESLKLLGPNGRFMELGKRGIWTHEQMKEARPDVYYETIAVDTMMEEDPAWFGGMLDRIRERVESGEIISLPLKVFDMEDPVEGGVAAFRFLQRAQHIGKVVI</sequence>
<evidence type="ECO:0000313" key="12">
    <source>
        <dbReference type="EMBL" id="CDI83992.1"/>
    </source>
</evidence>
<dbReference type="InterPro" id="IPR013154">
    <property type="entry name" value="ADH-like_N"/>
</dbReference>
<dbReference type="InterPro" id="IPR016035">
    <property type="entry name" value="Acyl_Trfase/lysoPLipase"/>
</dbReference>
<dbReference type="Pfam" id="PF02801">
    <property type="entry name" value="Ketoacyl-synt_C"/>
    <property type="match status" value="1"/>
</dbReference>
<dbReference type="InterPro" id="IPR014043">
    <property type="entry name" value="Acyl_transferase_dom"/>
</dbReference>
<evidence type="ECO:0000259" key="10">
    <source>
        <dbReference type="PROSITE" id="PS52004"/>
    </source>
</evidence>
<feature type="region of interest" description="Disordered" evidence="8">
    <location>
        <begin position="1744"/>
        <end position="1768"/>
    </location>
</feature>
<evidence type="ECO:0000256" key="2">
    <source>
        <dbReference type="ARBA" id="ARBA00022553"/>
    </source>
</evidence>
<dbReference type="InterPro" id="IPR020843">
    <property type="entry name" value="ER"/>
</dbReference>
<evidence type="ECO:0000256" key="4">
    <source>
        <dbReference type="ARBA" id="ARBA00022737"/>
    </source>
</evidence>
<dbReference type="SMART" id="SM00823">
    <property type="entry name" value="PKS_PP"/>
    <property type="match status" value="1"/>
</dbReference>
<dbReference type="InterPro" id="IPR020807">
    <property type="entry name" value="PKS_DH"/>
</dbReference>
<dbReference type="SMART" id="SM00827">
    <property type="entry name" value="PKS_AT"/>
    <property type="match status" value="1"/>
</dbReference>
<feature type="compositionally biased region" description="Polar residues" evidence="8">
    <location>
        <begin position="10"/>
        <end position="29"/>
    </location>
</feature>
<feature type="domain" description="Ketosynthase family 3 (KS3)" evidence="10">
    <location>
        <begin position="820"/>
        <end position="1244"/>
    </location>
</feature>
<dbReference type="Proteomes" id="UP000018050">
    <property type="component" value="Unassembled WGS sequence"/>
</dbReference>
<dbReference type="FunFam" id="3.40.47.10:FF:000019">
    <property type="entry name" value="Polyketide synthase type I"/>
    <property type="match status" value="1"/>
</dbReference>
<protein>
    <submittedName>
        <fullName evidence="12">L-aminoadipate-semialdehyde dehydrogenase large subunit, related</fullName>
    </submittedName>
</protein>
<dbReference type="SUPFAM" id="SSF47336">
    <property type="entry name" value="ACP-like"/>
    <property type="match status" value="1"/>
</dbReference>
<dbReference type="SUPFAM" id="SSF51735">
    <property type="entry name" value="NAD(P)-binding Rossmann-fold domains"/>
    <property type="match status" value="2"/>
</dbReference>
<dbReference type="PROSITE" id="PS52019">
    <property type="entry name" value="PKS_MFAS_DH"/>
    <property type="match status" value="1"/>
</dbReference>
<dbReference type="PROSITE" id="PS50075">
    <property type="entry name" value="CARRIER"/>
    <property type="match status" value="1"/>
</dbReference>
<dbReference type="InterPro" id="IPR013149">
    <property type="entry name" value="ADH-like_C"/>
</dbReference>
<evidence type="ECO:0000313" key="13">
    <source>
        <dbReference type="Proteomes" id="UP000018050"/>
    </source>
</evidence>
<dbReference type="InterPro" id="IPR036736">
    <property type="entry name" value="ACP-like_sf"/>
</dbReference>
<dbReference type="InterPro" id="IPR036291">
    <property type="entry name" value="NAD(P)-bd_dom_sf"/>
</dbReference>
<dbReference type="InterPro" id="IPR042099">
    <property type="entry name" value="ANL_N_sf"/>
</dbReference>
<dbReference type="InterPro" id="IPR020845">
    <property type="entry name" value="AMP-binding_CS"/>
</dbReference>
<evidence type="ECO:0000259" key="9">
    <source>
        <dbReference type="PROSITE" id="PS50075"/>
    </source>
</evidence>
<dbReference type="PROSITE" id="PS00455">
    <property type="entry name" value="AMP_BINDING"/>
    <property type="match status" value="1"/>
</dbReference>
<dbReference type="PANTHER" id="PTHR43775">
    <property type="entry name" value="FATTY ACID SYNTHASE"/>
    <property type="match status" value="1"/>
</dbReference>
<dbReference type="VEuPathDB" id="ToxoDB:EAH_00012760"/>